<evidence type="ECO:0000256" key="7">
    <source>
        <dbReference type="ARBA" id="ARBA00023014"/>
    </source>
</evidence>
<dbReference type="SFLD" id="SFLDG01082">
    <property type="entry name" value="B12-binding_domain_containing"/>
    <property type="match status" value="1"/>
</dbReference>
<dbReference type="Proteomes" id="UP000177594">
    <property type="component" value="Unassembled WGS sequence"/>
</dbReference>
<keyword evidence="2" id="KW-0489">Methyltransferase</keyword>
<gene>
    <name evidence="10" type="ORF">A2817_00125</name>
</gene>
<proteinExistence type="predicted"/>
<dbReference type="SUPFAM" id="SSF102114">
    <property type="entry name" value="Radical SAM enzymes"/>
    <property type="match status" value="1"/>
</dbReference>
<evidence type="ECO:0000313" key="11">
    <source>
        <dbReference type="Proteomes" id="UP000177594"/>
    </source>
</evidence>
<evidence type="ECO:0000259" key="9">
    <source>
        <dbReference type="PROSITE" id="PS51918"/>
    </source>
</evidence>
<reference evidence="10 11" key="1">
    <citation type="journal article" date="2016" name="Nat. Commun.">
        <title>Thousands of microbial genomes shed light on interconnected biogeochemical processes in an aquifer system.</title>
        <authorList>
            <person name="Anantharaman K."/>
            <person name="Brown C.T."/>
            <person name="Hug L.A."/>
            <person name="Sharon I."/>
            <person name="Castelle C.J."/>
            <person name="Probst A.J."/>
            <person name="Thomas B.C."/>
            <person name="Singh A."/>
            <person name="Wilkins M.J."/>
            <person name="Karaoz U."/>
            <person name="Brodie E.L."/>
            <person name="Williams K.H."/>
            <person name="Hubbard S.S."/>
            <person name="Banfield J.F."/>
        </authorList>
    </citation>
    <scope>NUCLEOTIDE SEQUENCE [LARGE SCALE GENOMIC DNA]</scope>
</reference>
<evidence type="ECO:0000313" key="10">
    <source>
        <dbReference type="EMBL" id="OGM97022.1"/>
    </source>
</evidence>
<evidence type="ECO:0000256" key="2">
    <source>
        <dbReference type="ARBA" id="ARBA00022603"/>
    </source>
</evidence>
<evidence type="ECO:0000256" key="3">
    <source>
        <dbReference type="ARBA" id="ARBA00022679"/>
    </source>
</evidence>
<keyword evidence="6" id="KW-0408">Iron</keyword>
<dbReference type="GO" id="GO:0051539">
    <property type="term" value="F:4 iron, 4 sulfur cluster binding"/>
    <property type="evidence" value="ECO:0007669"/>
    <property type="project" value="UniProtKB-KW"/>
</dbReference>
<dbReference type="PROSITE" id="PS51332">
    <property type="entry name" value="B12_BINDING"/>
    <property type="match status" value="1"/>
</dbReference>
<dbReference type="GO" id="GO:0046872">
    <property type="term" value="F:metal ion binding"/>
    <property type="evidence" value="ECO:0007669"/>
    <property type="project" value="UniProtKB-KW"/>
</dbReference>
<evidence type="ECO:0000256" key="1">
    <source>
        <dbReference type="ARBA" id="ARBA00001966"/>
    </source>
</evidence>
<dbReference type="Gene3D" id="3.40.50.280">
    <property type="entry name" value="Cobalamin-binding domain"/>
    <property type="match status" value="1"/>
</dbReference>
<dbReference type="InterPro" id="IPR034466">
    <property type="entry name" value="Methyltransferase_Class_B"/>
</dbReference>
<keyword evidence="5" id="KW-0479">Metal-binding</keyword>
<dbReference type="GO" id="GO:0003824">
    <property type="term" value="F:catalytic activity"/>
    <property type="evidence" value="ECO:0007669"/>
    <property type="project" value="InterPro"/>
</dbReference>
<dbReference type="PROSITE" id="PS51918">
    <property type="entry name" value="RADICAL_SAM"/>
    <property type="match status" value="1"/>
</dbReference>
<dbReference type="CDD" id="cd01335">
    <property type="entry name" value="Radical_SAM"/>
    <property type="match status" value="1"/>
</dbReference>
<dbReference type="SFLD" id="SFLDG01123">
    <property type="entry name" value="methyltransferase_(Class_B)"/>
    <property type="match status" value="1"/>
</dbReference>
<evidence type="ECO:0000256" key="5">
    <source>
        <dbReference type="ARBA" id="ARBA00022723"/>
    </source>
</evidence>
<dbReference type="InterPro" id="IPR023404">
    <property type="entry name" value="rSAM_horseshoe"/>
</dbReference>
<evidence type="ECO:0000256" key="4">
    <source>
        <dbReference type="ARBA" id="ARBA00022691"/>
    </source>
</evidence>
<comment type="caution">
    <text evidence="10">The sequence shown here is derived from an EMBL/GenBank/DDBJ whole genome shotgun (WGS) entry which is preliminary data.</text>
</comment>
<evidence type="ECO:0000259" key="8">
    <source>
        <dbReference type="PROSITE" id="PS51332"/>
    </source>
</evidence>
<name>A0A1F8E8B2_9BACT</name>
<dbReference type="PANTHER" id="PTHR43409">
    <property type="entry name" value="ANAEROBIC MAGNESIUM-PROTOPORPHYRIN IX MONOMETHYL ESTER CYCLASE-RELATED"/>
    <property type="match status" value="1"/>
</dbReference>
<dbReference type="Pfam" id="PF04055">
    <property type="entry name" value="Radical_SAM"/>
    <property type="match status" value="1"/>
</dbReference>
<dbReference type="GO" id="GO:0031419">
    <property type="term" value="F:cobalamin binding"/>
    <property type="evidence" value="ECO:0007669"/>
    <property type="project" value="InterPro"/>
</dbReference>
<dbReference type="Gene3D" id="3.80.30.20">
    <property type="entry name" value="tm_1862 like domain"/>
    <property type="match status" value="1"/>
</dbReference>
<keyword evidence="4" id="KW-0949">S-adenosyl-L-methionine</keyword>
<dbReference type="InterPro" id="IPR006638">
    <property type="entry name" value="Elp3/MiaA/NifB-like_rSAM"/>
</dbReference>
<feature type="domain" description="B12-binding" evidence="8">
    <location>
        <begin position="18"/>
        <end position="159"/>
    </location>
</feature>
<organism evidence="10 11">
    <name type="scientific">Candidatus Yanofskybacteria bacterium RIFCSPHIGHO2_01_FULL_39_8b</name>
    <dbReference type="NCBI Taxonomy" id="1802659"/>
    <lineage>
        <taxon>Bacteria</taxon>
        <taxon>Candidatus Yanofskyibacteriota</taxon>
    </lineage>
</organism>
<feature type="domain" description="Radical SAM core" evidence="9">
    <location>
        <begin position="214"/>
        <end position="458"/>
    </location>
</feature>
<dbReference type="InterPro" id="IPR051198">
    <property type="entry name" value="BchE-like"/>
</dbReference>
<dbReference type="EMBL" id="MGIZ01000062">
    <property type="protein sequence ID" value="OGM97022.1"/>
    <property type="molecule type" value="Genomic_DNA"/>
</dbReference>
<protein>
    <submittedName>
        <fullName evidence="10">B12-binding domain-containing radical SAM protein</fullName>
    </submittedName>
</protein>
<accession>A0A1F8E8B2</accession>
<sequence>MNRKDIDLVVINPGDRVEIYQVLGSSGVSAAEPPIWAGLIANYILGKGYTVEIIDANAENLTPQQVAQRMEAINPLLAAVIVYGHNPSASTQVMPSAGRICSAIKNLLPEQKLFLAGGHAASLPERTLRDESVDFVCTGEGPVSTADLLECLKSNSDDYQKVRGIIYYDNDGNLATTRDAPNVTRLDEEMPGLPWHMLPMNLYISHDWHALGYSSRKPYASIYTTLGCPYKCEFCCIQSPFKSGEQVLGLPANVNSYRYWSPEFTVRQLKILVETYGVRHIKFADEMFDLNPRYCKSIYDGLIREGLGDRLNIWAYTRVDTVKDEKMIELALKAGIRWYCIGFESASERVRNDINKGYKQEQIFKVMERLKKIGANVIANFIVGLPEDDFETMQETLELAIKLNAEWFNIYSAMAYPGSALYKRAIKEGWRLPESWIGFSQHSEETLPLPTKYLTGGQVLAFRDYAHVKYFSRPEFLSMLESKFGPAAVKQVRDTISKKLIRKYAEQIPGLEPEKGGENE</sequence>
<dbReference type="PANTHER" id="PTHR43409:SF7">
    <property type="entry name" value="BLL1977 PROTEIN"/>
    <property type="match status" value="1"/>
</dbReference>
<keyword evidence="3" id="KW-0808">Transferase</keyword>
<dbReference type="InterPro" id="IPR058240">
    <property type="entry name" value="rSAM_sf"/>
</dbReference>
<comment type="cofactor">
    <cofactor evidence="1">
        <name>[4Fe-4S] cluster</name>
        <dbReference type="ChEBI" id="CHEBI:49883"/>
    </cofactor>
</comment>
<dbReference type="InterPro" id="IPR007197">
    <property type="entry name" value="rSAM"/>
</dbReference>
<dbReference type="InterPro" id="IPR006158">
    <property type="entry name" value="Cobalamin-bd"/>
</dbReference>
<dbReference type="AlphaFoldDB" id="A0A1F8E8B2"/>
<keyword evidence="7" id="KW-0411">Iron-sulfur</keyword>
<evidence type="ECO:0000256" key="6">
    <source>
        <dbReference type="ARBA" id="ARBA00023004"/>
    </source>
</evidence>
<dbReference type="Pfam" id="PF02310">
    <property type="entry name" value="B12-binding"/>
    <property type="match status" value="1"/>
</dbReference>
<dbReference type="SMART" id="SM00729">
    <property type="entry name" value="Elp3"/>
    <property type="match status" value="1"/>
</dbReference>
<dbReference type="SFLD" id="SFLDS00029">
    <property type="entry name" value="Radical_SAM"/>
    <property type="match status" value="1"/>
</dbReference>